<organism evidence="3 4">
    <name type="scientific">Trueperella abortisuis</name>
    <dbReference type="NCBI Taxonomy" id="445930"/>
    <lineage>
        <taxon>Bacteria</taxon>
        <taxon>Bacillati</taxon>
        <taxon>Actinomycetota</taxon>
        <taxon>Actinomycetes</taxon>
        <taxon>Actinomycetales</taxon>
        <taxon>Actinomycetaceae</taxon>
        <taxon>Trueperella</taxon>
    </lineage>
</organism>
<evidence type="ECO:0000256" key="2">
    <source>
        <dbReference type="SAM" id="SignalP"/>
    </source>
</evidence>
<feature type="compositionally biased region" description="Acidic residues" evidence="1">
    <location>
        <begin position="197"/>
        <end position="213"/>
    </location>
</feature>
<feature type="signal peptide" evidence="2">
    <location>
        <begin position="1"/>
        <end position="31"/>
    </location>
</feature>
<protein>
    <recommendedName>
        <fullName evidence="5">Tetratricopeptide repeat protein</fullName>
    </recommendedName>
</protein>
<feature type="region of interest" description="Disordered" evidence="1">
    <location>
        <begin position="162"/>
        <end position="248"/>
    </location>
</feature>
<sequence length="248" mass="26358">MKRTVVALAGVCALALAAVSILAGVAAFALAAGKSRYDAGQYSASARAYELATHAMPDALGRWKAYFGAGTARLKAGEAAAAIEDLTRALDLVTAQASPAEQDPSGEQDPPAEEREVSDECKVRINLAIATMAVAADESDPALAAAGYADAASIIAPCQDEESMKVGKQAQESQNDAEEEAARQDAERRGEQGQEADQGEPGEDSQDSEGEAGEQDRELLERMSEAERERREWDEYDKKFGSKNGENW</sequence>
<reference evidence="3 4" key="1">
    <citation type="submission" date="2023-07" db="EMBL/GenBank/DDBJ databases">
        <title>Sequencing the genomes of 1000 actinobacteria strains.</title>
        <authorList>
            <person name="Klenk H.-P."/>
        </authorList>
    </citation>
    <scope>NUCLEOTIDE SEQUENCE [LARGE SCALE GENOMIC DNA]</scope>
    <source>
        <strain evidence="3 4">DSM 19515</strain>
    </source>
</reference>
<name>A0ABT9PFQ9_9ACTO</name>
<evidence type="ECO:0008006" key="5">
    <source>
        <dbReference type="Google" id="ProtNLM"/>
    </source>
</evidence>
<keyword evidence="2" id="KW-0732">Signal</keyword>
<feature type="compositionally biased region" description="Basic and acidic residues" evidence="1">
    <location>
        <begin position="180"/>
        <end position="192"/>
    </location>
</feature>
<dbReference type="SUPFAM" id="SSF48452">
    <property type="entry name" value="TPR-like"/>
    <property type="match status" value="1"/>
</dbReference>
<dbReference type="InterPro" id="IPR011990">
    <property type="entry name" value="TPR-like_helical_dom_sf"/>
</dbReference>
<comment type="caution">
    <text evidence="3">The sequence shown here is derived from an EMBL/GenBank/DDBJ whole genome shotgun (WGS) entry which is preliminary data.</text>
</comment>
<dbReference type="EMBL" id="JAUSQL010000001">
    <property type="protein sequence ID" value="MDP9831548.1"/>
    <property type="molecule type" value="Genomic_DNA"/>
</dbReference>
<dbReference type="RefSeq" id="WP_307634263.1">
    <property type="nucleotide sequence ID" value="NZ_JAUSQL010000001.1"/>
</dbReference>
<proteinExistence type="predicted"/>
<feature type="compositionally biased region" description="Basic and acidic residues" evidence="1">
    <location>
        <begin position="214"/>
        <end position="240"/>
    </location>
</feature>
<dbReference type="Proteomes" id="UP001230145">
    <property type="component" value="Unassembled WGS sequence"/>
</dbReference>
<evidence type="ECO:0000256" key="1">
    <source>
        <dbReference type="SAM" id="MobiDB-lite"/>
    </source>
</evidence>
<accession>A0ABT9PFQ9</accession>
<keyword evidence="4" id="KW-1185">Reference proteome</keyword>
<gene>
    <name evidence="3" type="ORF">J2S45_000227</name>
</gene>
<feature type="chain" id="PRO_5046784511" description="Tetratricopeptide repeat protein" evidence="2">
    <location>
        <begin position="32"/>
        <end position="248"/>
    </location>
</feature>
<dbReference type="Gene3D" id="1.25.40.10">
    <property type="entry name" value="Tetratricopeptide repeat domain"/>
    <property type="match status" value="1"/>
</dbReference>
<evidence type="ECO:0000313" key="3">
    <source>
        <dbReference type="EMBL" id="MDP9831548.1"/>
    </source>
</evidence>
<evidence type="ECO:0000313" key="4">
    <source>
        <dbReference type="Proteomes" id="UP001230145"/>
    </source>
</evidence>
<feature type="region of interest" description="Disordered" evidence="1">
    <location>
        <begin position="96"/>
        <end position="119"/>
    </location>
</feature>